<sequence length="148" mass="16442">MAVFELDERLEADSVAVGMRDGCLVRLFRDARYPWLLVIPAMGCFREWWELAPGQRIAVDGVLAECARVLSLLPGVEKTNLATLGNLVPQLHWHVVGRHAGDPAWPGPVWGHGDPQPYDPGEQADLVAHLRSALDLHALDETESHRVR</sequence>
<dbReference type="OrthoDB" id="9799145at2"/>
<dbReference type="InterPro" id="IPR026026">
    <property type="entry name" value="HIT_Hint"/>
</dbReference>
<dbReference type="EMBL" id="CP007268">
    <property type="protein sequence ID" value="AHK78608.1"/>
    <property type="molecule type" value="Genomic_DNA"/>
</dbReference>
<reference evidence="2 3" key="1">
    <citation type="journal article" date="2014" name="J Genomics">
        <title>Draft Genome Sequence of the Extremely Halophilic Phototrophic Purple Sulfur Bacterium Halorhodospira halochloris.</title>
        <authorList>
            <person name="Singh K.S."/>
            <person name="Kirksey J."/>
            <person name="Hoff W.D."/>
            <person name="Deole R."/>
        </authorList>
    </citation>
    <scope>NUCLEOTIDE SEQUENCE [LARGE SCALE GENOMIC DNA]</scope>
    <source>
        <strain evidence="2 3">A</strain>
    </source>
</reference>
<evidence type="ECO:0000313" key="3">
    <source>
        <dbReference type="Proteomes" id="UP000019442"/>
    </source>
</evidence>
<dbReference type="KEGG" id="hhc:M911_04775"/>
<reference evidence="3" key="2">
    <citation type="submission" date="2014-02" db="EMBL/GenBank/DDBJ databases">
        <title>Draft Genome Sequence of extremely halophilic bacteria Halorhodospira halochloris.</title>
        <authorList>
            <person name="Singh K.S."/>
        </authorList>
    </citation>
    <scope>NUCLEOTIDE SEQUENCE [LARGE SCALE GENOMIC DNA]</scope>
    <source>
        <strain evidence="3">A</strain>
    </source>
</reference>
<dbReference type="GO" id="GO:0016787">
    <property type="term" value="F:hydrolase activity"/>
    <property type="evidence" value="ECO:0007669"/>
    <property type="project" value="UniProtKB-KW"/>
</dbReference>
<gene>
    <name evidence="2" type="ORF">M911_04775</name>
</gene>
<name>W8KHJ3_9GAMM</name>
<keyword evidence="2" id="KW-0378">Hydrolase</keyword>
<dbReference type="SUPFAM" id="SSF54197">
    <property type="entry name" value="HIT-like"/>
    <property type="match status" value="1"/>
</dbReference>
<accession>W8KHJ3</accession>
<protein>
    <submittedName>
        <fullName evidence="2">Diadenosine tetraphosphate hydrolase</fullName>
    </submittedName>
</protein>
<evidence type="ECO:0000259" key="1">
    <source>
        <dbReference type="Pfam" id="PF01230"/>
    </source>
</evidence>
<dbReference type="Pfam" id="PF01230">
    <property type="entry name" value="HIT"/>
    <property type="match status" value="1"/>
</dbReference>
<dbReference type="PIRSF" id="PIRSF000714">
    <property type="entry name" value="HIT"/>
    <property type="match status" value="1"/>
</dbReference>
<dbReference type="Proteomes" id="UP000019442">
    <property type="component" value="Chromosome"/>
</dbReference>
<dbReference type="Gene3D" id="3.30.428.10">
    <property type="entry name" value="HIT-like"/>
    <property type="match status" value="1"/>
</dbReference>
<proteinExistence type="predicted"/>
<evidence type="ECO:0000313" key="2">
    <source>
        <dbReference type="EMBL" id="AHK78608.1"/>
    </source>
</evidence>
<keyword evidence="3" id="KW-1185">Reference proteome</keyword>
<feature type="domain" description="HIT" evidence="1">
    <location>
        <begin position="10"/>
        <end position="100"/>
    </location>
</feature>
<dbReference type="AlphaFoldDB" id="W8KHJ3"/>
<dbReference type="InterPro" id="IPR011146">
    <property type="entry name" value="HIT-like"/>
</dbReference>
<dbReference type="HOGENOM" id="CLU_123330_0_1_6"/>
<dbReference type="InterPro" id="IPR036265">
    <property type="entry name" value="HIT-like_sf"/>
</dbReference>
<organism evidence="2 3">
    <name type="scientific">Ectothiorhodospira haloalkaliphila</name>
    <dbReference type="NCBI Taxonomy" id="421628"/>
    <lineage>
        <taxon>Bacteria</taxon>
        <taxon>Pseudomonadati</taxon>
        <taxon>Pseudomonadota</taxon>
        <taxon>Gammaproteobacteria</taxon>
        <taxon>Chromatiales</taxon>
        <taxon>Ectothiorhodospiraceae</taxon>
        <taxon>Ectothiorhodospira</taxon>
    </lineage>
</organism>